<keyword evidence="1" id="KW-0547">Nucleotide-binding</keyword>
<protein>
    <submittedName>
        <fullName evidence="4">Protein kinase-like domain protein</fullName>
    </submittedName>
</protein>
<dbReference type="SMART" id="SM00220">
    <property type="entry name" value="S_TKc"/>
    <property type="match status" value="1"/>
</dbReference>
<accession>A0A2S4KTK2</accession>
<dbReference type="PANTHER" id="PTHR24346:SF75">
    <property type="entry name" value="AURORA KINASE"/>
    <property type="match status" value="1"/>
</dbReference>
<dbReference type="Gene3D" id="1.10.510.10">
    <property type="entry name" value="Transferase(Phosphotransferase) domain 1"/>
    <property type="match status" value="1"/>
</dbReference>
<gene>
    <name evidence="4" type="ORF">TPAR_06275</name>
</gene>
<proteinExistence type="predicted"/>
<dbReference type="AlphaFoldDB" id="A0A2S4KTK2"/>
<keyword evidence="2" id="KW-0067">ATP-binding</keyword>
<dbReference type="GO" id="GO:0004674">
    <property type="term" value="F:protein serine/threonine kinase activity"/>
    <property type="evidence" value="ECO:0007669"/>
    <property type="project" value="TreeGrafter"/>
</dbReference>
<dbReference type="GO" id="GO:0035556">
    <property type="term" value="P:intracellular signal transduction"/>
    <property type="evidence" value="ECO:0007669"/>
    <property type="project" value="TreeGrafter"/>
</dbReference>
<organism evidence="4 5">
    <name type="scientific">Tolypocladium paradoxum</name>
    <dbReference type="NCBI Taxonomy" id="94208"/>
    <lineage>
        <taxon>Eukaryota</taxon>
        <taxon>Fungi</taxon>
        <taxon>Dikarya</taxon>
        <taxon>Ascomycota</taxon>
        <taxon>Pezizomycotina</taxon>
        <taxon>Sordariomycetes</taxon>
        <taxon>Hypocreomycetidae</taxon>
        <taxon>Hypocreales</taxon>
        <taxon>Ophiocordycipitaceae</taxon>
        <taxon>Tolypocladium</taxon>
    </lineage>
</organism>
<dbReference type="InterPro" id="IPR000719">
    <property type="entry name" value="Prot_kinase_dom"/>
</dbReference>
<evidence type="ECO:0000256" key="1">
    <source>
        <dbReference type="ARBA" id="ARBA00022741"/>
    </source>
</evidence>
<evidence type="ECO:0000313" key="5">
    <source>
        <dbReference type="Proteomes" id="UP000237481"/>
    </source>
</evidence>
<dbReference type="InterPro" id="IPR011009">
    <property type="entry name" value="Kinase-like_dom_sf"/>
</dbReference>
<reference evidence="4 5" key="1">
    <citation type="submission" date="2018-01" db="EMBL/GenBank/DDBJ databases">
        <title>Harnessing the power of phylogenomics to disentangle the directionality and signatures of interkingdom host jumping in the parasitic fungal genus Tolypocladium.</title>
        <authorList>
            <person name="Quandt C.A."/>
            <person name="Patterson W."/>
            <person name="Spatafora J.W."/>
        </authorList>
    </citation>
    <scope>NUCLEOTIDE SEQUENCE [LARGE SCALE GENOMIC DNA]</scope>
    <source>
        <strain evidence="4 5">NRBC 100945</strain>
    </source>
</reference>
<dbReference type="SUPFAM" id="SSF56112">
    <property type="entry name" value="Protein kinase-like (PK-like)"/>
    <property type="match status" value="1"/>
</dbReference>
<dbReference type="GO" id="GO:0005737">
    <property type="term" value="C:cytoplasm"/>
    <property type="evidence" value="ECO:0007669"/>
    <property type="project" value="TreeGrafter"/>
</dbReference>
<dbReference type="Proteomes" id="UP000237481">
    <property type="component" value="Unassembled WGS sequence"/>
</dbReference>
<feature type="domain" description="Protein kinase" evidence="3">
    <location>
        <begin position="1"/>
        <end position="326"/>
    </location>
</feature>
<dbReference type="PANTHER" id="PTHR24346">
    <property type="entry name" value="MAP/MICROTUBULE AFFINITY-REGULATING KINASE"/>
    <property type="match status" value="1"/>
</dbReference>
<evidence type="ECO:0000259" key="3">
    <source>
        <dbReference type="PROSITE" id="PS50011"/>
    </source>
</evidence>
<dbReference type="GO" id="GO:0005524">
    <property type="term" value="F:ATP binding"/>
    <property type="evidence" value="ECO:0007669"/>
    <property type="project" value="UniProtKB-KW"/>
</dbReference>
<keyword evidence="4" id="KW-0418">Kinase</keyword>
<dbReference type="EMBL" id="PKSG01000680">
    <property type="protein sequence ID" value="POR33527.1"/>
    <property type="molecule type" value="Genomic_DNA"/>
</dbReference>
<keyword evidence="5" id="KW-1185">Reference proteome</keyword>
<dbReference type="STRING" id="94208.A0A2S4KTK2"/>
<comment type="caution">
    <text evidence="4">The sequence shown here is derived from an EMBL/GenBank/DDBJ whole genome shotgun (WGS) entry which is preliminary data.</text>
</comment>
<name>A0A2S4KTK2_9HYPO</name>
<keyword evidence="4" id="KW-0808">Transferase</keyword>
<sequence length="332" mass="38815">MGNAHLRQRRPRLYELYKQFTHGGDYWRDRYLLEHWDQCVQPVVYRNDVHHGYKLLRRLGDWCWLTRDPHPRFKNITFDAIVYPTTGSSLSRIFSKFEYNESPDLPLSIERRESCIRQVVCGMSELHNIGVVHGDLHPGNVALAQPSKEHIEQFLARSPLEHDIRRKNGFPPPPHLPQRVSEPEDIGFGPGDIKIIDFGHSFMPVDGEFYNSNDFPSGTLRPPELLGRDKRTNQPFKADSWYLGQLIYFVLTDGWPIFRRPLVYTTDDLVNEYNIRLAKLKNGHDALINELPEDIRSRFAPLILALLETDPDRRLLIRDITQDERLMDAKPR</sequence>
<dbReference type="OrthoDB" id="2304351at2759"/>
<evidence type="ECO:0000256" key="2">
    <source>
        <dbReference type="ARBA" id="ARBA00022840"/>
    </source>
</evidence>
<dbReference type="Pfam" id="PF00069">
    <property type="entry name" value="Pkinase"/>
    <property type="match status" value="1"/>
</dbReference>
<evidence type="ECO:0000313" key="4">
    <source>
        <dbReference type="EMBL" id="POR33527.1"/>
    </source>
</evidence>
<dbReference type="PROSITE" id="PS50011">
    <property type="entry name" value="PROTEIN_KINASE_DOM"/>
    <property type="match status" value="1"/>
</dbReference>